<dbReference type="AlphaFoldDB" id="A0A9J5WZK6"/>
<evidence type="ECO:0000313" key="2">
    <source>
        <dbReference type="Proteomes" id="UP000824120"/>
    </source>
</evidence>
<dbReference type="PANTHER" id="PTHR31580">
    <property type="entry name" value="FILAMENT-LIKE PLANT PROTEIN 4"/>
    <property type="match status" value="1"/>
</dbReference>
<dbReference type="PANTHER" id="PTHR31580:SF29">
    <property type="entry name" value="FILAMENT-LIKE PLANT PROTEIN ISOFORM X1"/>
    <property type="match status" value="1"/>
</dbReference>
<dbReference type="Proteomes" id="UP000824120">
    <property type="component" value="Chromosome 10"/>
</dbReference>
<organism evidence="1 2">
    <name type="scientific">Solanum commersonii</name>
    <name type="common">Commerson's wild potato</name>
    <name type="synonym">Commerson's nightshade</name>
    <dbReference type="NCBI Taxonomy" id="4109"/>
    <lineage>
        <taxon>Eukaryota</taxon>
        <taxon>Viridiplantae</taxon>
        <taxon>Streptophyta</taxon>
        <taxon>Embryophyta</taxon>
        <taxon>Tracheophyta</taxon>
        <taxon>Spermatophyta</taxon>
        <taxon>Magnoliopsida</taxon>
        <taxon>eudicotyledons</taxon>
        <taxon>Gunneridae</taxon>
        <taxon>Pentapetalae</taxon>
        <taxon>asterids</taxon>
        <taxon>lamiids</taxon>
        <taxon>Solanales</taxon>
        <taxon>Solanaceae</taxon>
        <taxon>Solanoideae</taxon>
        <taxon>Solaneae</taxon>
        <taxon>Solanum</taxon>
    </lineage>
</organism>
<reference evidence="1 2" key="1">
    <citation type="submission" date="2020-09" db="EMBL/GenBank/DDBJ databases">
        <title>De no assembly of potato wild relative species, Solanum commersonii.</title>
        <authorList>
            <person name="Cho K."/>
        </authorList>
    </citation>
    <scope>NUCLEOTIDE SEQUENCE [LARGE SCALE GENOMIC DNA]</scope>
    <source>
        <strain evidence="1">LZ3.2</strain>
        <tissue evidence="1">Leaf</tissue>
    </source>
</reference>
<protein>
    <submittedName>
        <fullName evidence="1">Uncharacterized protein</fullName>
    </submittedName>
</protein>
<evidence type="ECO:0000313" key="1">
    <source>
        <dbReference type="EMBL" id="KAG5580352.1"/>
    </source>
</evidence>
<comment type="caution">
    <text evidence="1">The sequence shown here is derived from an EMBL/GenBank/DDBJ whole genome shotgun (WGS) entry which is preliminary data.</text>
</comment>
<feature type="non-terminal residue" evidence="1">
    <location>
        <position position="102"/>
    </location>
</feature>
<keyword evidence="2" id="KW-1185">Reference proteome</keyword>
<dbReference type="EMBL" id="JACXVP010000010">
    <property type="protein sequence ID" value="KAG5580352.1"/>
    <property type="molecule type" value="Genomic_DNA"/>
</dbReference>
<gene>
    <name evidence="1" type="ORF">H5410_050979</name>
</gene>
<accession>A0A9J5WZK6</accession>
<name>A0A9J5WZK6_SOLCO</name>
<proteinExistence type="predicted"/>
<sequence>LIHVEGEASRTGSLVFTDPNVLVKLECLEKENTTLKLDLSSCLKELQIKTIESKKKVTKPEVEYQKLQALAFKSSLLSDQRSYVVSSFSIESFTNGQSNSGD</sequence>